<accession>A0AC61QXJ4</accession>
<gene>
    <name evidence="1" type="ORF">E5357_14880</name>
</gene>
<evidence type="ECO:0000313" key="2">
    <source>
        <dbReference type="Proteomes" id="UP000307720"/>
    </source>
</evidence>
<proteinExistence type="predicted"/>
<reference evidence="1" key="1">
    <citation type="submission" date="2019-04" db="EMBL/GenBank/DDBJ databases">
        <title>Microbes associate with the intestines of laboratory mice.</title>
        <authorList>
            <person name="Navarre W."/>
            <person name="Wong E."/>
            <person name="Huang K."/>
            <person name="Tropini C."/>
            <person name="Ng K."/>
            <person name="Yu B."/>
        </authorList>
    </citation>
    <scope>NUCLEOTIDE SEQUENCE</scope>
    <source>
        <strain evidence="1">NM72_1-8</strain>
    </source>
</reference>
<keyword evidence="2" id="KW-1185">Reference proteome</keyword>
<dbReference type="EMBL" id="SRZB01000046">
    <property type="protein sequence ID" value="TGX96812.1"/>
    <property type="molecule type" value="Genomic_DNA"/>
</dbReference>
<evidence type="ECO:0000313" key="1">
    <source>
        <dbReference type="EMBL" id="TGX96812.1"/>
    </source>
</evidence>
<name>A0AC61QXJ4_9FIRM</name>
<sequence>MIAIVCLDDKNGMVFNKRRQSRDCCVVERILDMTEGGCLWIHPFSEPLFVEKEAEQIHVRQEFLKCAGDGEYCFVENHGLRTVEEKIEKLIVFRWNRVYPADLRLDLALEDWKKTEEEEFVGNSHEKITREVYVR</sequence>
<comment type="caution">
    <text evidence="1">The sequence shown here is derived from an EMBL/GenBank/DDBJ whole genome shotgun (WGS) entry which is preliminary data.</text>
</comment>
<dbReference type="Proteomes" id="UP000307720">
    <property type="component" value="Unassembled WGS sequence"/>
</dbReference>
<protein>
    <submittedName>
        <fullName evidence="1">Ribonuclease Z</fullName>
    </submittedName>
</protein>
<organism evidence="1 2">
    <name type="scientific">Hominisplanchenecus murintestinalis</name>
    <dbReference type="NCBI Taxonomy" id="2941517"/>
    <lineage>
        <taxon>Bacteria</taxon>
        <taxon>Bacillati</taxon>
        <taxon>Bacillota</taxon>
        <taxon>Clostridia</taxon>
        <taxon>Lachnospirales</taxon>
        <taxon>Lachnospiraceae</taxon>
        <taxon>Hominisplanchenecus</taxon>
    </lineage>
</organism>